<dbReference type="Proteomes" id="UP000807504">
    <property type="component" value="Unassembled WGS sequence"/>
</dbReference>
<reference evidence="1" key="1">
    <citation type="journal article" date="2020" name="bioRxiv">
        <title>Chromosome-level reference genome of the European wasp spider Argiope bruennichi: a resource for studies on range expansion and evolutionary adaptation.</title>
        <authorList>
            <person name="Sheffer M.M."/>
            <person name="Hoppe A."/>
            <person name="Krehenwinkel H."/>
            <person name="Uhl G."/>
            <person name="Kuss A.W."/>
            <person name="Jensen L."/>
            <person name="Jensen C."/>
            <person name="Gillespie R.G."/>
            <person name="Hoff K.J."/>
            <person name="Prost S."/>
        </authorList>
    </citation>
    <scope>NUCLEOTIDE SEQUENCE</scope>
</reference>
<evidence type="ECO:0000313" key="1">
    <source>
        <dbReference type="EMBL" id="KAF8768133.1"/>
    </source>
</evidence>
<proteinExistence type="predicted"/>
<dbReference type="EMBL" id="JABXBU010002230">
    <property type="protein sequence ID" value="KAF8768133.1"/>
    <property type="molecule type" value="Genomic_DNA"/>
</dbReference>
<dbReference type="AlphaFoldDB" id="A0A8T0E8Q4"/>
<protein>
    <submittedName>
        <fullName evidence="1">Uncharacterized protein</fullName>
    </submittedName>
</protein>
<accession>A0A8T0E8Q4</accession>
<evidence type="ECO:0000313" key="2">
    <source>
        <dbReference type="Proteomes" id="UP000807504"/>
    </source>
</evidence>
<comment type="caution">
    <text evidence="1">The sequence shown here is derived from an EMBL/GenBank/DDBJ whole genome shotgun (WGS) entry which is preliminary data.</text>
</comment>
<sequence length="82" mass="9174">MLRFRADGLGGCCTEGSRWTLGVRGFAQEAYGRRKFLFLPQVSFPGIPSPSTPLVANLEASPRPTYLARRLAQKRKNQKIHV</sequence>
<organism evidence="1 2">
    <name type="scientific">Argiope bruennichi</name>
    <name type="common">Wasp spider</name>
    <name type="synonym">Aranea bruennichi</name>
    <dbReference type="NCBI Taxonomy" id="94029"/>
    <lineage>
        <taxon>Eukaryota</taxon>
        <taxon>Metazoa</taxon>
        <taxon>Ecdysozoa</taxon>
        <taxon>Arthropoda</taxon>
        <taxon>Chelicerata</taxon>
        <taxon>Arachnida</taxon>
        <taxon>Araneae</taxon>
        <taxon>Araneomorphae</taxon>
        <taxon>Entelegynae</taxon>
        <taxon>Araneoidea</taxon>
        <taxon>Araneidae</taxon>
        <taxon>Argiope</taxon>
    </lineage>
</organism>
<reference evidence="1" key="2">
    <citation type="submission" date="2020-06" db="EMBL/GenBank/DDBJ databases">
        <authorList>
            <person name="Sheffer M."/>
        </authorList>
    </citation>
    <scope>NUCLEOTIDE SEQUENCE</scope>
</reference>
<keyword evidence="2" id="KW-1185">Reference proteome</keyword>
<name>A0A8T0E8Q4_ARGBR</name>
<gene>
    <name evidence="1" type="ORF">HNY73_020984</name>
</gene>